<comment type="caution">
    <text evidence="1">The sequence shown here is derived from an EMBL/GenBank/DDBJ whole genome shotgun (WGS) entry which is preliminary data.</text>
</comment>
<name>A0ABY2WYV8_9RHOB</name>
<evidence type="ECO:0000313" key="2">
    <source>
        <dbReference type="Proteomes" id="UP001193035"/>
    </source>
</evidence>
<dbReference type="SUPFAM" id="SSF46785">
    <property type="entry name" value="Winged helix' DNA-binding domain"/>
    <property type="match status" value="1"/>
</dbReference>
<organism evidence="1 2">
    <name type="scientific">Ruegeria sediminis</name>
    <dbReference type="NCBI Taxonomy" id="2583820"/>
    <lineage>
        <taxon>Bacteria</taxon>
        <taxon>Pseudomonadati</taxon>
        <taxon>Pseudomonadota</taxon>
        <taxon>Alphaproteobacteria</taxon>
        <taxon>Rhodobacterales</taxon>
        <taxon>Roseobacteraceae</taxon>
        <taxon>Ruegeria</taxon>
    </lineage>
</organism>
<dbReference type="Proteomes" id="UP001193035">
    <property type="component" value="Unassembled WGS sequence"/>
</dbReference>
<dbReference type="InterPro" id="IPR036390">
    <property type="entry name" value="WH_DNA-bd_sf"/>
</dbReference>
<accession>A0ABY2WYV8</accession>
<dbReference type="RefSeq" id="WP_138842284.1">
    <property type="nucleotide sequence ID" value="NZ_VCPD01000003.1"/>
</dbReference>
<dbReference type="EMBL" id="VCPD01000003">
    <property type="protein sequence ID" value="TMV08064.1"/>
    <property type="molecule type" value="Genomic_DNA"/>
</dbReference>
<evidence type="ECO:0000313" key="1">
    <source>
        <dbReference type="EMBL" id="TMV08064.1"/>
    </source>
</evidence>
<sequence length="76" mass="8154">MSKTRQTKTDMVQALLRRPEGTSLADICKATGWQQHSARAALSTLRKKGATIERHPAQEAGAPATYHLIADAGIGL</sequence>
<keyword evidence="2" id="KW-1185">Reference proteome</keyword>
<reference evidence="1 2" key="1">
    <citation type="submission" date="2019-05" db="EMBL/GenBank/DDBJ databases">
        <title>Ruegeria sp. nov., isolated from tidal flat.</title>
        <authorList>
            <person name="Kim W."/>
        </authorList>
    </citation>
    <scope>NUCLEOTIDE SEQUENCE [LARGE SCALE GENOMIC DNA]</scope>
    <source>
        <strain evidence="1 2">CAU 1488</strain>
    </source>
</reference>
<protein>
    <submittedName>
        <fullName evidence="1">DUF3489 domain-containing protein</fullName>
    </submittedName>
</protein>
<dbReference type="InterPro" id="IPR021880">
    <property type="entry name" value="DUF3489"/>
</dbReference>
<gene>
    <name evidence="1" type="ORF">FGK63_11515</name>
</gene>
<proteinExistence type="predicted"/>
<dbReference type="Pfam" id="PF11994">
    <property type="entry name" value="DUF3489"/>
    <property type="match status" value="1"/>
</dbReference>